<feature type="non-terminal residue" evidence="1">
    <location>
        <position position="1"/>
    </location>
</feature>
<evidence type="ECO:0000313" key="1">
    <source>
        <dbReference type="EMBL" id="KKM01483.1"/>
    </source>
</evidence>
<gene>
    <name evidence="1" type="ORF">LCGC14_1793980</name>
</gene>
<name>A0A0F9JR87_9ZZZZ</name>
<proteinExistence type="predicted"/>
<dbReference type="AlphaFoldDB" id="A0A0F9JR87"/>
<accession>A0A0F9JR87</accession>
<sequence length="904" mass="103226">GFFSVEIVNVTGMKDYNVTVLKDIDDYTIDGNSIILKPQTTLDNYSDIIISYALTIDKNRVLEWTFSKANGFNESTTIFNPITLAQDNYLGVYYSKFNETYTLDANGIADLDKSFTGISPNDIKIFNYNISQTVSTSIISDRVRADFTGGAQDVWIEYGIATYKLDRGYQRIEYNMSDSVRKLSKLHDTHMIYDYDTSSDVDLLTVPDDPEDPMEAGDSKILIPILEDNKTSITINQLALLYDTVLNGSFYLDDTVLAAGKNNLKPILATFTFITEDGESYFDFVNIEPASGKNRFDFEISLQPIYATKGYSTLDIEIDFLSHGDNPEIINYVLFDYFELTADDRILQTIDKPMLKKDGSLDTTKIVNTPHWVQIFTDNLLDAYGVYDDAWLTLAVEGFSDYGELVKLYRDGNDELQFLSVDENEFSFQSLAITDRRLVDSLGLHINAYDLELPEYIEGEVNLYGGKGKNPYGEVYVSDMELDMNWADSDYTVDTDTFNAGDYNAQNFLLTELPITSQGVYSEGELYLHHQIDISDSSNIITAGLPAGVDFAVIMPNETARIDSVDISYIDRISDPYTWVESWQGFSLTENDFNTVLSHYTSFNALTYNPSSIVLTEGIDYELTTNNDGKYQINFFDTAATIISALSSNIIQIDFHADYEFTEDDDFIINEGPNTYDVELHWIFPEASYYDFNQFEYHPDITDTASFNASFSHIAEYSAESDFKSTYNETFQFYPNKYNFTEFEFTNFDDARFEVTLNLTSGGDFQGRFDDVRPFGMLIQTDSGERYLDEKWFFNWQNTSGREPIFTFYLDRLHFQSIGLLEDSEILATYYYPRESLSYFAEYDNILTGPAYDFIIKDSEGIQIYNLGNISSIEGSNITFTENIKNYLDIGENFTILYDYKTIG</sequence>
<comment type="caution">
    <text evidence="1">The sequence shown here is derived from an EMBL/GenBank/DDBJ whole genome shotgun (WGS) entry which is preliminary data.</text>
</comment>
<protein>
    <submittedName>
        <fullName evidence="1">Uncharacterized protein</fullName>
    </submittedName>
</protein>
<feature type="non-terminal residue" evidence="1">
    <location>
        <position position="904"/>
    </location>
</feature>
<dbReference type="EMBL" id="LAZR01017183">
    <property type="protein sequence ID" value="KKM01483.1"/>
    <property type="molecule type" value="Genomic_DNA"/>
</dbReference>
<organism evidence="1">
    <name type="scientific">marine sediment metagenome</name>
    <dbReference type="NCBI Taxonomy" id="412755"/>
    <lineage>
        <taxon>unclassified sequences</taxon>
        <taxon>metagenomes</taxon>
        <taxon>ecological metagenomes</taxon>
    </lineage>
</organism>
<reference evidence="1" key="1">
    <citation type="journal article" date="2015" name="Nature">
        <title>Complex archaea that bridge the gap between prokaryotes and eukaryotes.</title>
        <authorList>
            <person name="Spang A."/>
            <person name="Saw J.H."/>
            <person name="Jorgensen S.L."/>
            <person name="Zaremba-Niedzwiedzka K."/>
            <person name="Martijn J."/>
            <person name="Lind A.E."/>
            <person name="van Eijk R."/>
            <person name="Schleper C."/>
            <person name="Guy L."/>
            <person name="Ettema T.J."/>
        </authorList>
    </citation>
    <scope>NUCLEOTIDE SEQUENCE</scope>
</reference>